<accession>A0A9D2S6B5</accession>
<comment type="caution">
    <text evidence="2">The sequence shown here is derived from an EMBL/GenBank/DDBJ whole genome shotgun (WGS) entry which is preliminary data.</text>
</comment>
<organism evidence="2 3">
    <name type="scientific">Candidatus Faecalibacterium faecipullorum</name>
    <dbReference type="NCBI Taxonomy" id="2838578"/>
    <lineage>
        <taxon>Bacteria</taxon>
        <taxon>Bacillati</taxon>
        <taxon>Bacillota</taxon>
        <taxon>Clostridia</taxon>
        <taxon>Eubacteriales</taxon>
        <taxon>Oscillospiraceae</taxon>
        <taxon>Faecalibacterium</taxon>
    </lineage>
</organism>
<name>A0A9D2S6B5_9FIRM</name>
<evidence type="ECO:0000256" key="1">
    <source>
        <dbReference type="SAM" id="MobiDB-lite"/>
    </source>
</evidence>
<dbReference type="EMBL" id="DWXX01000049">
    <property type="protein sequence ID" value="HJB58603.1"/>
    <property type="molecule type" value="Genomic_DNA"/>
</dbReference>
<reference evidence="2" key="2">
    <citation type="submission" date="2021-04" db="EMBL/GenBank/DDBJ databases">
        <authorList>
            <person name="Gilroy R."/>
        </authorList>
    </citation>
    <scope>NUCLEOTIDE SEQUENCE</scope>
    <source>
        <strain evidence="2">ChiHjej9B8-13557</strain>
    </source>
</reference>
<feature type="region of interest" description="Disordered" evidence="1">
    <location>
        <begin position="1"/>
        <end position="20"/>
    </location>
</feature>
<gene>
    <name evidence="2" type="ORF">H9771_02900</name>
</gene>
<evidence type="ECO:0000313" key="3">
    <source>
        <dbReference type="Proteomes" id="UP000824211"/>
    </source>
</evidence>
<dbReference type="Proteomes" id="UP000824211">
    <property type="component" value="Unassembled WGS sequence"/>
</dbReference>
<protein>
    <submittedName>
        <fullName evidence="2">Uncharacterized protein</fullName>
    </submittedName>
</protein>
<dbReference type="AlphaFoldDB" id="A0A9D2S6B5"/>
<sequence>MKHPGPIRRGVPVTDGTPAPCRQKNAASFLAGETPGVMAAYGQGEREPGSPIPTLESEDTVRTLADWRRQAPYG</sequence>
<feature type="compositionally biased region" description="Basic and acidic residues" evidence="1">
    <location>
        <begin position="59"/>
        <end position="74"/>
    </location>
</feature>
<feature type="region of interest" description="Disordered" evidence="1">
    <location>
        <begin position="40"/>
        <end position="74"/>
    </location>
</feature>
<reference evidence="2" key="1">
    <citation type="journal article" date="2021" name="PeerJ">
        <title>Extensive microbial diversity within the chicken gut microbiome revealed by metagenomics and culture.</title>
        <authorList>
            <person name="Gilroy R."/>
            <person name="Ravi A."/>
            <person name="Getino M."/>
            <person name="Pursley I."/>
            <person name="Horton D.L."/>
            <person name="Alikhan N.F."/>
            <person name="Baker D."/>
            <person name="Gharbi K."/>
            <person name="Hall N."/>
            <person name="Watson M."/>
            <person name="Adriaenssens E.M."/>
            <person name="Foster-Nyarko E."/>
            <person name="Jarju S."/>
            <person name="Secka A."/>
            <person name="Antonio M."/>
            <person name="Oren A."/>
            <person name="Chaudhuri R.R."/>
            <person name="La Ragione R."/>
            <person name="Hildebrand F."/>
            <person name="Pallen M.J."/>
        </authorList>
    </citation>
    <scope>NUCLEOTIDE SEQUENCE</scope>
    <source>
        <strain evidence="2">ChiHjej9B8-13557</strain>
    </source>
</reference>
<evidence type="ECO:0000313" key="2">
    <source>
        <dbReference type="EMBL" id="HJB58603.1"/>
    </source>
</evidence>
<proteinExistence type="predicted"/>